<evidence type="ECO:0000313" key="3">
    <source>
        <dbReference type="Proteomes" id="UP000249518"/>
    </source>
</evidence>
<dbReference type="GO" id="GO:0016757">
    <property type="term" value="F:glycosyltransferase activity"/>
    <property type="evidence" value="ECO:0007669"/>
    <property type="project" value="InterPro"/>
</dbReference>
<evidence type="ECO:0000259" key="1">
    <source>
        <dbReference type="Pfam" id="PF00534"/>
    </source>
</evidence>
<keyword evidence="3" id="KW-1185">Reference proteome</keyword>
<dbReference type="EMBL" id="QLSV01000001">
    <property type="protein sequence ID" value="RAR51146.1"/>
    <property type="molecule type" value="Genomic_DNA"/>
</dbReference>
<keyword evidence="2" id="KW-0808">Transferase</keyword>
<sequence length="396" mass="44736">MKKKLLFVIPSLDAGGGEKGLVNLLNTIDFDSYEVDLLAFQPKGLFFSSIPKQVNVLTIQGNYADFTSGLVNSCLTFLKSGKIALIFHRIVYSLKNKLISNTGFAEQSSWKNLRKAIPMQEKNYDVAIGFMEKSCNYYTVDRVNATQIIGWIHTNYSKSGMQPSFDLPYFSRMDFVVTVSHECELDLQVNFPNLPHKFKTIHNIVSAQLIRQLAADKPAVELDWTLFTIITVARLSHEKGCDMAVEACQLLVQKGLDVQWLLIGDGNERHNLAEKVTAYGLQNRFLFLGLQANPYPFVKNSTFYVQPSRYEGKSIAIDEAKILQKPIVVTDFSTAKDQIVHLKNGIISPMDPQGLAEEIFKLYQNKSIQSDLVLNLSHEQIDSELEIEKLYALIHD</sequence>
<accession>A0A328X1B4</accession>
<dbReference type="SUPFAM" id="SSF53756">
    <property type="entry name" value="UDP-Glycosyltransferase/glycogen phosphorylase"/>
    <property type="match status" value="1"/>
</dbReference>
<dbReference type="AlphaFoldDB" id="A0A328X1B4"/>
<evidence type="ECO:0000313" key="2">
    <source>
        <dbReference type="EMBL" id="RAR51146.1"/>
    </source>
</evidence>
<organism evidence="2 3">
    <name type="scientific">Flavobacterium lacus</name>
    <dbReference type="NCBI Taxonomy" id="1353778"/>
    <lineage>
        <taxon>Bacteria</taxon>
        <taxon>Pseudomonadati</taxon>
        <taxon>Bacteroidota</taxon>
        <taxon>Flavobacteriia</taxon>
        <taxon>Flavobacteriales</taxon>
        <taxon>Flavobacteriaceae</taxon>
        <taxon>Flavobacterium</taxon>
    </lineage>
</organism>
<dbReference type="InterPro" id="IPR001296">
    <property type="entry name" value="Glyco_trans_1"/>
</dbReference>
<dbReference type="Gene3D" id="3.40.50.2000">
    <property type="entry name" value="Glycogen Phosphorylase B"/>
    <property type="match status" value="2"/>
</dbReference>
<dbReference type="Pfam" id="PF00534">
    <property type="entry name" value="Glycos_transf_1"/>
    <property type="match status" value="1"/>
</dbReference>
<dbReference type="RefSeq" id="WP_112084724.1">
    <property type="nucleotide sequence ID" value="NZ_QLSV01000001.1"/>
</dbReference>
<proteinExistence type="predicted"/>
<protein>
    <submittedName>
        <fullName evidence="2">Glycosyltransferase involved in cell wall biosynthesis</fullName>
    </submittedName>
</protein>
<dbReference type="PANTHER" id="PTHR12526:SF630">
    <property type="entry name" value="GLYCOSYLTRANSFERASE"/>
    <property type="match status" value="1"/>
</dbReference>
<comment type="caution">
    <text evidence="2">The sequence shown here is derived from an EMBL/GenBank/DDBJ whole genome shotgun (WGS) entry which is preliminary data.</text>
</comment>
<feature type="domain" description="Glycosyl transferase family 1" evidence="1">
    <location>
        <begin position="226"/>
        <end position="371"/>
    </location>
</feature>
<gene>
    <name evidence="2" type="ORF">B0I10_101322</name>
</gene>
<dbReference type="PANTHER" id="PTHR12526">
    <property type="entry name" value="GLYCOSYLTRANSFERASE"/>
    <property type="match status" value="1"/>
</dbReference>
<reference evidence="2 3" key="1">
    <citation type="submission" date="2018-06" db="EMBL/GenBank/DDBJ databases">
        <title>Genomic Encyclopedia of Type Strains, Phase III (KMG-III): the genomes of soil and plant-associated and newly described type strains.</title>
        <authorList>
            <person name="Whitman W."/>
        </authorList>
    </citation>
    <scope>NUCLEOTIDE SEQUENCE [LARGE SCALE GENOMIC DNA]</scope>
    <source>
        <strain evidence="2 3">CGMCC 1.12504</strain>
    </source>
</reference>
<dbReference type="Proteomes" id="UP000249518">
    <property type="component" value="Unassembled WGS sequence"/>
</dbReference>
<dbReference type="OrthoDB" id="798298at2"/>
<name>A0A328X1B4_9FLAO</name>
<dbReference type="CDD" id="cd03811">
    <property type="entry name" value="GT4_GT28_WabH-like"/>
    <property type="match status" value="1"/>
</dbReference>